<dbReference type="PANTHER" id="PTHR42760">
    <property type="entry name" value="SHORT-CHAIN DEHYDROGENASES/REDUCTASES FAMILY MEMBER"/>
    <property type="match status" value="1"/>
</dbReference>
<dbReference type="CDD" id="cd05233">
    <property type="entry name" value="SDR_c"/>
    <property type="match status" value="1"/>
</dbReference>
<gene>
    <name evidence="2" type="ordered locus">CBUD_0716</name>
</gene>
<protein>
    <submittedName>
        <fullName evidence="2">3-oxoacyl-[acyl-carrier protein] reductase</fullName>
        <ecNumber evidence="2">1.1.1.100</ecNumber>
    </submittedName>
</protein>
<reference evidence="2 3" key="1">
    <citation type="journal article" date="2009" name="Infect. Immun.">
        <title>Comparative genomics reveal extensive transposon-mediated genomic plasticity and diversity among potential effector proteins within the genus Coxiella.</title>
        <authorList>
            <person name="Beare P.A."/>
            <person name="Unsworth N."/>
            <person name="Andoh M."/>
            <person name="Voth D.E."/>
            <person name="Omsland A."/>
            <person name="Gilk S.D."/>
            <person name="Williams K.P."/>
            <person name="Sobral B.W."/>
            <person name="Kupko J.J.III."/>
            <person name="Porcella S.F."/>
            <person name="Samuel J.E."/>
            <person name="Heinzen R.A."/>
        </authorList>
    </citation>
    <scope>NUCLEOTIDE SEQUENCE [LARGE SCALE GENOMIC DNA]</scope>
    <source>
        <strain evidence="2 3">Dugway 5J108-111</strain>
    </source>
</reference>
<evidence type="ECO:0000256" key="1">
    <source>
        <dbReference type="ARBA" id="ARBA00006484"/>
    </source>
</evidence>
<dbReference type="InterPro" id="IPR002347">
    <property type="entry name" value="SDR_fam"/>
</dbReference>
<evidence type="ECO:0000313" key="3">
    <source>
        <dbReference type="Proteomes" id="UP000008555"/>
    </source>
</evidence>
<organism evidence="2 3">
    <name type="scientific">Coxiella burnetii (strain Dugway 5J108-111)</name>
    <dbReference type="NCBI Taxonomy" id="434922"/>
    <lineage>
        <taxon>Bacteria</taxon>
        <taxon>Pseudomonadati</taxon>
        <taxon>Pseudomonadota</taxon>
        <taxon>Gammaproteobacteria</taxon>
        <taxon>Legionellales</taxon>
        <taxon>Coxiellaceae</taxon>
        <taxon>Coxiella</taxon>
    </lineage>
</organism>
<dbReference type="EC" id="1.1.1.100" evidence="2"/>
<dbReference type="EMBL" id="CP000733">
    <property type="protein sequence ID" value="ABS77090.1"/>
    <property type="molecule type" value="Genomic_DNA"/>
</dbReference>
<accession>A9KCB8</accession>
<dbReference type="RefSeq" id="WP_011996701.1">
    <property type="nucleotide sequence ID" value="NC_009727.1"/>
</dbReference>
<dbReference type="Gene3D" id="3.40.50.720">
    <property type="entry name" value="NAD(P)-binding Rossmann-like Domain"/>
    <property type="match status" value="1"/>
</dbReference>
<dbReference type="KEGG" id="cbd:CBUD_0716"/>
<keyword evidence="2" id="KW-0560">Oxidoreductase</keyword>
<dbReference type="HOGENOM" id="CLU_010194_1_3_6"/>
<name>A9KCB8_COXBN</name>
<dbReference type="GO" id="GO:0004316">
    <property type="term" value="F:3-oxoacyl-[acyl-carrier-protein] reductase (NADPH) activity"/>
    <property type="evidence" value="ECO:0007669"/>
    <property type="project" value="UniProtKB-EC"/>
</dbReference>
<dbReference type="Pfam" id="PF00106">
    <property type="entry name" value="adh_short"/>
    <property type="match status" value="1"/>
</dbReference>
<dbReference type="PANTHER" id="PTHR42760:SF78">
    <property type="entry name" value="3-OXOACYL-[ACYL-CARRIER-PROTEIN] REDUCTASE [NADH]"/>
    <property type="match status" value="1"/>
</dbReference>
<evidence type="ECO:0000313" key="2">
    <source>
        <dbReference type="EMBL" id="ABS77090.1"/>
    </source>
</evidence>
<sequence length="249" mass="26678">MEGKKILITGAGSGLGKALSLWLSKLRADLYLLSKSKQKLEDLQAELKSPTKIYAIDFSDETALDQVLLQLLETNFIPDVIIHCAGGGFKMHDPLLARQEFCKLVDINLLSGVQINNKLIPKMVDRQSGVIIHVGSTADSAAHGSVAYNTAKAALAAYVRSLGKALAASGVVVTGISPGSFIAEGNNMFRFKNDKPVEFENYVAALPSKRMIDVAEFFSIVEALCNQKTPLLSGCMVPLDAGEGMGYTA</sequence>
<dbReference type="AlphaFoldDB" id="A9KCB8"/>
<dbReference type="SUPFAM" id="SSF51735">
    <property type="entry name" value="NAD(P)-binding Rossmann-fold domains"/>
    <property type="match status" value="1"/>
</dbReference>
<dbReference type="PRINTS" id="PR00081">
    <property type="entry name" value="GDHRDH"/>
</dbReference>
<proteinExistence type="inferred from homology"/>
<dbReference type="InterPro" id="IPR036291">
    <property type="entry name" value="NAD(P)-bd_dom_sf"/>
</dbReference>
<dbReference type="Proteomes" id="UP000008555">
    <property type="component" value="Chromosome"/>
</dbReference>
<comment type="similarity">
    <text evidence="1">Belongs to the short-chain dehydrogenases/reductases (SDR) family.</text>
</comment>